<dbReference type="EMBL" id="LFZO01000670">
    <property type="protein sequence ID" value="KXT00882.1"/>
    <property type="molecule type" value="Genomic_DNA"/>
</dbReference>
<dbReference type="Proteomes" id="UP000073492">
    <property type="component" value="Unassembled WGS sequence"/>
</dbReference>
<evidence type="ECO:0000313" key="1">
    <source>
        <dbReference type="EMBL" id="KXT00882.1"/>
    </source>
</evidence>
<reference evidence="1 2" key="1">
    <citation type="submission" date="2015-07" db="EMBL/GenBank/DDBJ databases">
        <title>Comparative genomics of the Sigatoka disease complex on banana suggests a link between parallel evolutionary changes in Pseudocercospora fijiensis and Pseudocercospora eumusae and increased virulence on the banana host.</title>
        <authorList>
            <person name="Chang T.-C."/>
            <person name="Salvucci A."/>
            <person name="Crous P.W."/>
            <person name="Stergiopoulos I."/>
        </authorList>
    </citation>
    <scope>NUCLEOTIDE SEQUENCE [LARGE SCALE GENOMIC DNA]</scope>
    <source>
        <strain evidence="1 2">CBS 116634</strain>
    </source>
</reference>
<accession>A0A139HEQ8</accession>
<dbReference type="OrthoDB" id="3649553at2759"/>
<name>A0A139HEQ8_9PEZI</name>
<proteinExistence type="predicted"/>
<sequence length="83" mass="9499">MYRSHPPPTDPVEVEAIFASIDEKIKESTANNIAEFDALPREQRRSYLSYVHVKVIVDLNAEIGAKERVLRMVETDLATQEQQ</sequence>
<evidence type="ECO:0000313" key="2">
    <source>
        <dbReference type="Proteomes" id="UP000073492"/>
    </source>
</evidence>
<dbReference type="AlphaFoldDB" id="A0A139HEQ8"/>
<comment type="caution">
    <text evidence="1">The sequence shown here is derived from an EMBL/GenBank/DDBJ whole genome shotgun (WGS) entry which is preliminary data.</text>
</comment>
<keyword evidence="2" id="KW-1185">Reference proteome</keyword>
<gene>
    <name evidence="1" type="ORF">AC579_9288</name>
</gene>
<protein>
    <submittedName>
        <fullName evidence="1">Uncharacterized protein</fullName>
    </submittedName>
</protein>
<organism evidence="1 2">
    <name type="scientific">Pseudocercospora musae</name>
    <dbReference type="NCBI Taxonomy" id="113226"/>
    <lineage>
        <taxon>Eukaryota</taxon>
        <taxon>Fungi</taxon>
        <taxon>Dikarya</taxon>
        <taxon>Ascomycota</taxon>
        <taxon>Pezizomycotina</taxon>
        <taxon>Dothideomycetes</taxon>
        <taxon>Dothideomycetidae</taxon>
        <taxon>Mycosphaerellales</taxon>
        <taxon>Mycosphaerellaceae</taxon>
        <taxon>Pseudocercospora</taxon>
    </lineage>
</organism>